<dbReference type="GO" id="GO:0003700">
    <property type="term" value="F:DNA-binding transcription factor activity"/>
    <property type="evidence" value="ECO:0007669"/>
    <property type="project" value="InterPro"/>
</dbReference>
<dbReference type="PRINTS" id="PR00032">
    <property type="entry name" value="HTHARAC"/>
</dbReference>
<dbReference type="InterPro" id="IPR035418">
    <property type="entry name" value="AraC-bd_2"/>
</dbReference>
<reference evidence="6 7" key="1">
    <citation type="submission" date="2017-05" db="EMBL/GenBank/DDBJ databases">
        <title>Complete and WGS of Bordetella genogroups.</title>
        <authorList>
            <person name="Spilker T."/>
            <person name="LiPuma J."/>
        </authorList>
    </citation>
    <scope>NUCLEOTIDE SEQUENCE [LARGE SCALE GENOMIC DNA]</scope>
    <source>
        <strain evidence="6 7">AU10456</strain>
    </source>
</reference>
<evidence type="ECO:0000256" key="4">
    <source>
        <dbReference type="ARBA" id="ARBA00023163"/>
    </source>
</evidence>
<dbReference type="Pfam" id="PF14525">
    <property type="entry name" value="AraC_binding_2"/>
    <property type="match status" value="1"/>
</dbReference>
<dbReference type="PROSITE" id="PS00041">
    <property type="entry name" value="HTH_ARAC_FAMILY_1"/>
    <property type="match status" value="1"/>
</dbReference>
<evidence type="ECO:0000256" key="1">
    <source>
        <dbReference type="ARBA" id="ARBA00023015"/>
    </source>
</evidence>
<dbReference type="PANTHER" id="PTHR46796">
    <property type="entry name" value="HTH-TYPE TRANSCRIPTIONAL ACTIVATOR RHAS-RELATED"/>
    <property type="match status" value="1"/>
</dbReference>
<evidence type="ECO:0000256" key="2">
    <source>
        <dbReference type="ARBA" id="ARBA00023125"/>
    </source>
</evidence>
<keyword evidence="2" id="KW-0238">DNA-binding</keyword>
<keyword evidence="1" id="KW-0805">Transcription regulation</keyword>
<dbReference type="EMBL" id="NEVP01000001">
    <property type="protein sequence ID" value="OZI55231.1"/>
    <property type="molecule type" value="Genomic_DNA"/>
</dbReference>
<dbReference type="RefSeq" id="WP_094798284.1">
    <property type="nucleotide sequence ID" value="NZ_NEVP01000001.1"/>
</dbReference>
<keyword evidence="7" id="KW-1185">Reference proteome</keyword>
<evidence type="ECO:0000259" key="5">
    <source>
        <dbReference type="PROSITE" id="PS01124"/>
    </source>
</evidence>
<feature type="domain" description="HTH araC/xylS-type" evidence="5">
    <location>
        <begin position="232"/>
        <end position="332"/>
    </location>
</feature>
<dbReference type="SMART" id="SM00342">
    <property type="entry name" value="HTH_ARAC"/>
    <property type="match status" value="1"/>
</dbReference>
<dbReference type="InterPro" id="IPR018060">
    <property type="entry name" value="HTH_AraC"/>
</dbReference>
<dbReference type="Pfam" id="PF12833">
    <property type="entry name" value="HTH_18"/>
    <property type="match status" value="1"/>
</dbReference>
<protein>
    <recommendedName>
        <fullName evidence="5">HTH araC/xylS-type domain-containing protein</fullName>
    </recommendedName>
</protein>
<comment type="caution">
    <text evidence="6">The sequence shown here is derived from an EMBL/GenBank/DDBJ whole genome shotgun (WGS) entry which is preliminary data.</text>
</comment>
<keyword evidence="4" id="KW-0804">Transcription</keyword>
<dbReference type="InterPro" id="IPR050204">
    <property type="entry name" value="AraC_XylS_family_regulators"/>
</dbReference>
<dbReference type="SUPFAM" id="SSF46689">
    <property type="entry name" value="Homeodomain-like"/>
    <property type="match status" value="2"/>
</dbReference>
<name>A0A261U113_9BORD</name>
<dbReference type="InterPro" id="IPR018062">
    <property type="entry name" value="HTH_AraC-typ_CS"/>
</dbReference>
<keyword evidence="3" id="KW-0010">Activator</keyword>
<sequence length="334" mass="37711">MLASLFDPVPFEQHRLVNTSDLDEARHEIGRILNSYRLQVVSGRVVHSRLDLLPCGRMSLLKMRHGYGADLDIDPDCDGLDGYYLLVLPTQGQAVFYFDGKRIEVSSNQAFLLSPGRRFYFRVGHDYEQVLLRLDRPAIEEAWQRLTGEDQVPDICFDAVIPLYTAGWQALVPMLQWVTRCSGLSQEQSLAQAALLAQTEMLVATTLLLHQPHSMAARLWPAPPPAAPKSLRRAQAYMLEHLGDRVPVAMVASHCGLSVRRLQALFQDECGQSPLQWLRQQRLEAVRRALSQPYPSETISAIATRFGFSHLGEFSRAYRQAFGETPQETRRKAA</sequence>
<dbReference type="PROSITE" id="PS01124">
    <property type="entry name" value="HTH_ARAC_FAMILY_2"/>
    <property type="match status" value="1"/>
</dbReference>
<dbReference type="AlphaFoldDB" id="A0A261U113"/>
<dbReference type="GO" id="GO:0043565">
    <property type="term" value="F:sequence-specific DNA binding"/>
    <property type="evidence" value="ECO:0007669"/>
    <property type="project" value="InterPro"/>
</dbReference>
<dbReference type="InterPro" id="IPR009057">
    <property type="entry name" value="Homeodomain-like_sf"/>
</dbReference>
<evidence type="ECO:0000256" key="3">
    <source>
        <dbReference type="ARBA" id="ARBA00023159"/>
    </source>
</evidence>
<accession>A0A261U113</accession>
<dbReference type="SUPFAM" id="SSF51215">
    <property type="entry name" value="Regulatory protein AraC"/>
    <property type="match status" value="1"/>
</dbReference>
<proteinExistence type="predicted"/>
<dbReference type="Proteomes" id="UP000216913">
    <property type="component" value="Unassembled WGS sequence"/>
</dbReference>
<dbReference type="Gene3D" id="1.10.10.60">
    <property type="entry name" value="Homeodomain-like"/>
    <property type="match status" value="1"/>
</dbReference>
<evidence type="ECO:0000313" key="7">
    <source>
        <dbReference type="Proteomes" id="UP000216913"/>
    </source>
</evidence>
<dbReference type="InterPro" id="IPR037923">
    <property type="entry name" value="HTH-like"/>
</dbReference>
<dbReference type="OrthoDB" id="185346at2"/>
<gene>
    <name evidence="6" type="ORF">CAL25_02100</name>
</gene>
<evidence type="ECO:0000313" key="6">
    <source>
        <dbReference type="EMBL" id="OZI55231.1"/>
    </source>
</evidence>
<organism evidence="6 7">
    <name type="scientific">Bordetella genomosp. 5</name>
    <dbReference type="NCBI Taxonomy" id="1395608"/>
    <lineage>
        <taxon>Bacteria</taxon>
        <taxon>Pseudomonadati</taxon>
        <taxon>Pseudomonadota</taxon>
        <taxon>Betaproteobacteria</taxon>
        <taxon>Burkholderiales</taxon>
        <taxon>Alcaligenaceae</taxon>
        <taxon>Bordetella</taxon>
    </lineage>
</organism>
<dbReference type="InterPro" id="IPR020449">
    <property type="entry name" value="Tscrpt_reg_AraC-type_HTH"/>
</dbReference>